<dbReference type="GO" id="GO:0009425">
    <property type="term" value="C:bacterial-type flagellum basal body"/>
    <property type="evidence" value="ECO:0007669"/>
    <property type="project" value="UniProtKB-SubCell"/>
</dbReference>
<evidence type="ECO:0000256" key="6">
    <source>
        <dbReference type="ARBA" id="ARBA00022500"/>
    </source>
</evidence>
<comment type="function">
    <text evidence="10">FliG is one of three proteins (FliG, FliN, FliM) that forms the rotor-mounted switch complex (C ring), located at the base of the basal body. This complex interacts with the CheY and CheZ chemotaxis proteins, in addition to contacting components of the motor that determine the direction of flagellar rotation.</text>
</comment>
<accession>A0A7Y9R1E1</accession>
<dbReference type="GO" id="GO:0006935">
    <property type="term" value="P:chemotaxis"/>
    <property type="evidence" value="ECO:0007669"/>
    <property type="project" value="UniProtKB-KW"/>
</dbReference>
<evidence type="ECO:0000313" key="14">
    <source>
        <dbReference type="EMBL" id="NYG33395.1"/>
    </source>
</evidence>
<dbReference type="NCBIfam" id="TIGR00207">
    <property type="entry name" value="fliG"/>
    <property type="match status" value="1"/>
</dbReference>
<evidence type="ECO:0000259" key="12">
    <source>
        <dbReference type="Pfam" id="PF14841"/>
    </source>
</evidence>
<keyword evidence="5" id="KW-1003">Cell membrane</keyword>
<gene>
    <name evidence="14" type="ORF">BDD16_002381</name>
</gene>
<dbReference type="PANTHER" id="PTHR30534">
    <property type="entry name" value="FLAGELLAR MOTOR SWITCH PROTEIN FLIG"/>
    <property type="match status" value="1"/>
</dbReference>
<evidence type="ECO:0000256" key="4">
    <source>
        <dbReference type="ARBA" id="ARBA00021870"/>
    </source>
</evidence>
<dbReference type="EMBL" id="JACCFH010000001">
    <property type="protein sequence ID" value="NYG33395.1"/>
    <property type="molecule type" value="Genomic_DNA"/>
</dbReference>
<feature type="domain" description="Flagellar motor switch protein FliG C-terminal" evidence="11">
    <location>
        <begin position="218"/>
        <end position="323"/>
    </location>
</feature>
<dbReference type="PANTHER" id="PTHR30534:SF0">
    <property type="entry name" value="FLAGELLAR MOTOR SWITCH PROTEIN FLIG"/>
    <property type="match status" value="1"/>
</dbReference>
<dbReference type="SUPFAM" id="SSF48029">
    <property type="entry name" value="FliG"/>
    <property type="match status" value="2"/>
</dbReference>
<dbReference type="GO" id="GO:0071973">
    <property type="term" value="P:bacterial-type flagellum-dependent cell motility"/>
    <property type="evidence" value="ECO:0007669"/>
    <property type="project" value="InterPro"/>
</dbReference>
<evidence type="ECO:0000259" key="11">
    <source>
        <dbReference type="Pfam" id="PF01706"/>
    </source>
</evidence>
<dbReference type="InterPro" id="IPR000090">
    <property type="entry name" value="Flg_Motor_Flig"/>
</dbReference>
<dbReference type="GO" id="GO:0003774">
    <property type="term" value="F:cytoskeletal motor activity"/>
    <property type="evidence" value="ECO:0007669"/>
    <property type="project" value="InterPro"/>
</dbReference>
<dbReference type="InterPro" id="IPR028263">
    <property type="entry name" value="FliG_N"/>
</dbReference>
<evidence type="ECO:0000256" key="10">
    <source>
        <dbReference type="ARBA" id="ARBA00025598"/>
    </source>
</evidence>
<comment type="subcellular location">
    <subcellularLocation>
        <location evidence="1">Bacterial flagellum basal body</location>
    </subcellularLocation>
    <subcellularLocation>
        <location evidence="2">Cell inner membrane</location>
        <topology evidence="2">Peripheral membrane protein</topology>
        <orientation evidence="2">Cytoplasmic side</orientation>
    </subcellularLocation>
</comment>
<evidence type="ECO:0000256" key="1">
    <source>
        <dbReference type="ARBA" id="ARBA00004117"/>
    </source>
</evidence>
<evidence type="ECO:0000256" key="5">
    <source>
        <dbReference type="ARBA" id="ARBA00022475"/>
    </source>
</evidence>
<feature type="domain" description="Flagellar motor switch protein FliG N-terminal" evidence="13">
    <location>
        <begin position="5"/>
        <end position="101"/>
    </location>
</feature>
<proteinExistence type="inferred from homology"/>
<feature type="domain" description="Flagellar motor switch protein FliG middle" evidence="12">
    <location>
        <begin position="117"/>
        <end position="185"/>
    </location>
</feature>
<keyword evidence="14" id="KW-0282">Flagellum</keyword>
<organism evidence="14 15">
    <name type="scientific">Sphaerotilus montanus</name>
    <dbReference type="NCBI Taxonomy" id="522889"/>
    <lineage>
        <taxon>Bacteria</taxon>
        <taxon>Pseudomonadati</taxon>
        <taxon>Pseudomonadota</taxon>
        <taxon>Betaproteobacteria</taxon>
        <taxon>Burkholderiales</taxon>
        <taxon>Sphaerotilaceae</taxon>
        <taxon>Sphaerotilus</taxon>
    </lineage>
</organism>
<comment type="similarity">
    <text evidence="3">Belongs to the FliG family.</text>
</comment>
<keyword evidence="15" id="KW-1185">Reference proteome</keyword>
<dbReference type="AlphaFoldDB" id="A0A7Y9R1E1"/>
<dbReference type="InterPro" id="IPR032779">
    <property type="entry name" value="FliG_M"/>
</dbReference>
<keyword evidence="7" id="KW-0283">Flagellar rotation</keyword>
<dbReference type="Gene3D" id="1.10.220.30">
    <property type="match status" value="3"/>
</dbReference>
<name>A0A7Y9R1E1_9BURK</name>
<evidence type="ECO:0000259" key="13">
    <source>
        <dbReference type="Pfam" id="PF14842"/>
    </source>
</evidence>
<dbReference type="RefSeq" id="WP_179634164.1">
    <property type="nucleotide sequence ID" value="NZ_JACCFH010000001.1"/>
</dbReference>
<dbReference type="PIRSF" id="PIRSF003161">
    <property type="entry name" value="FliG"/>
    <property type="match status" value="1"/>
</dbReference>
<dbReference type="Pfam" id="PF14842">
    <property type="entry name" value="FliG_N"/>
    <property type="match status" value="1"/>
</dbReference>
<dbReference type="Proteomes" id="UP000518288">
    <property type="component" value="Unassembled WGS sequence"/>
</dbReference>
<dbReference type="GO" id="GO:0005886">
    <property type="term" value="C:plasma membrane"/>
    <property type="evidence" value="ECO:0007669"/>
    <property type="project" value="UniProtKB-SubCell"/>
</dbReference>
<dbReference type="InterPro" id="IPR023087">
    <property type="entry name" value="Flg_Motor_Flig_C"/>
</dbReference>
<dbReference type="Pfam" id="PF14841">
    <property type="entry name" value="FliG_M"/>
    <property type="match status" value="1"/>
</dbReference>
<dbReference type="PRINTS" id="PR00954">
    <property type="entry name" value="FLGMOTORFLIG"/>
</dbReference>
<dbReference type="FunFam" id="1.10.220.30:FF:000001">
    <property type="entry name" value="Flagellar motor switch protein FliG"/>
    <property type="match status" value="1"/>
</dbReference>
<sequence>MDDQGLEDAAILLISMGEEEAAAVFRHLSPKEVQSLGEKIARTKSISRDRYERVLVRFEEQVDDEGLIELGLDTDHYVSKVLHRALGNDKAKLLLDRIIGADDAPGIDNLKWMDPVTVAELLRLEHPQIVAVIMVHLEPDQVSAVLRRFPEAQRNEVMIRLATLDGVQPAALQELSEVLSKVLAGGGRGSKSNLGGVKTAAEVLNLMGTVVETSVLDYIRSTDVDLAQKISDNMFTFDDLMRVDDRGIQTVLKEVQSESLLVALKGATEELREKIFRNMSSRAAEMLREDLASRGPVRVAEVEAEQKTILQVVRRLSDEGQIAMSGGGDGQFL</sequence>
<comment type="caution">
    <text evidence="14">The sequence shown here is derived from an EMBL/GenBank/DDBJ whole genome shotgun (WGS) entry which is preliminary data.</text>
</comment>
<evidence type="ECO:0000256" key="8">
    <source>
        <dbReference type="ARBA" id="ARBA00023136"/>
    </source>
</evidence>
<reference evidence="14 15" key="1">
    <citation type="submission" date="2020-07" db="EMBL/GenBank/DDBJ databases">
        <title>Genomic Encyclopedia of Archaeal and Bacterial Type Strains, Phase II (KMG-II): from individual species to whole genera.</title>
        <authorList>
            <person name="Goeker M."/>
        </authorList>
    </citation>
    <scope>NUCLEOTIDE SEQUENCE [LARGE SCALE GENOMIC DNA]</scope>
    <source>
        <strain evidence="14 15">DSM 21226</strain>
    </source>
</reference>
<dbReference type="InterPro" id="IPR011002">
    <property type="entry name" value="FliG_a-hlx"/>
</dbReference>
<keyword evidence="9" id="KW-0975">Bacterial flagellum</keyword>
<keyword evidence="14" id="KW-0966">Cell projection</keyword>
<evidence type="ECO:0000256" key="2">
    <source>
        <dbReference type="ARBA" id="ARBA00004515"/>
    </source>
</evidence>
<keyword evidence="6" id="KW-0145">Chemotaxis</keyword>
<evidence type="ECO:0000256" key="3">
    <source>
        <dbReference type="ARBA" id="ARBA00010299"/>
    </source>
</evidence>
<dbReference type="Pfam" id="PF01706">
    <property type="entry name" value="FliG_C"/>
    <property type="match status" value="1"/>
</dbReference>
<evidence type="ECO:0000256" key="7">
    <source>
        <dbReference type="ARBA" id="ARBA00022779"/>
    </source>
</evidence>
<evidence type="ECO:0000256" key="9">
    <source>
        <dbReference type="ARBA" id="ARBA00023143"/>
    </source>
</evidence>
<evidence type="ECO:0000313" key="15">
    <source>
        <dbReference type="Proteomes" id="UP000518288"/>
    </source>
</evidence>
<protein>
    <recommendedName>
        <fullName evidence="4">Flagellar motor switch protein FliG</fullName>
    </recommendedName>
</protein>
<keyword evidence="8" id="KW-0472">Membrane</keyword>
<keyword evidence="14" id="KW-0969">Cilium</keyword>